<proteinExistence type="predicted"/>
<evidence type="ECO:0000256" key="1">
    <source>
        <dbReference type="SAM" id="MobiDB-lite"/>
    </source>
</evidence>
<evidence type="ECO:0008006" key="4">
    <source>
        <dbReference type="Google" id="ProtNLM"/>
    </source>
</evidence>
<gene>
    <name evidence="2" type="ORF">A1O1_01665</name>
</gene>
<feature type="region of interest" description="Disordered" evidence="1">
    <location>
        <begin position="38"/>
        <end position="124"/>
    </location>
</feature>
<dbReference type="Proteomes" id="UP000019484">
    <property type="component" value="Unassembled WGS sequence"/>
</dbReference>
<dbReference type="EMBL" id="AMWN01000002">
    <property type="protein sequence ID" value="EXJ93273.1"/>
    <property type="molecule type" value="Genomic_DNA"/>
</dbReference>
<dbReference type="HOGENOM" id="CLU_033078_1_0_1"/>
<comment type="caution">
    <text evidence="2">The sequence shown here is derived from an EMBL/GenBank/DDBJ whole genome shotgun (WGS) entry which is preliminary data.</text>
</comment>
<organism evidence="2 3">
    <name type="scientific">Capronia coronata CBS 617.96</name>
    <dbReference type="NCBI Taxonomy" id="1182541"/>
    <lineage>
        <taxon>Eukaryota</taxon>
        <taxon>Fungi</taxon>
        <taxon>Dikarya</taxon>
        <taxon>Ascomycota</taxon>
        <taxon>Pezizomycotina</taxon>
        <taxon>Eurotiomycetes</taxon>
        <taxon>Chaetothyriomycetidae</taxon>
        <taxon>Chaetothyriales</taxon>
        <taxon>Herpotrichiellaceae</taxon>
        <taxon>Capronia</taxon>
    </lineage>
</organism>
<dbReference type="RefSeq" id="XP_007720767.1">
    <property type="nucleotide sequence ID" value="XM_007722577.1"/>
</dbReference>
<accession>W9YL20</accession>
<evidence type="ECO:0000313" key="2">
    <source>
        <dbReference type="EMBL" id="EXJ93273.1"/>
    </source>
</evidence>
<evidence type="ECO:0000313" key="3">
    <source>
        <dbReference type="Proteomes" id="UP000019484"/>
    </source>
</evidence>
<reference evidence="2 3" key="1">
    <citation type="submission" date="2013-03" db="EMBL/GenBank/DDBJ databases">
        <title>The Genome Sequence of Capronia coronata CBS 617.96.</title>
        <authorList>
            <consortium name="The Broad Institute Genomics Platform"/>
            <person name="Cuomo C."/>
            <person name="de Hoog S."/>
            <person name="Gorbushina A."/>
            <person name="Walker B."/>
            <person name="Young S.K."/>
            <person name="Zeng Q."/>
            <person name="Gargeya S."/>
            <person name="Fitzgerald M."/>
            <person name="Haas B."/>
            <person name="Abouelleil A."/>
            <person name="Allen A.W."/>
            <person name="Alvarado L."/>
            <person name="Arachchi H.M."/>
            <person name="Berlin A.M."/>
            <person name="Chapman S.B."/>
            <person name="Gainer-Dewar J."/>
            <person name="Goldberg J."/>
            <person name="Griggs A."/>
            <person name="Gujja S."/>
            <person name="Hansen M."/>
            <person name="Howarth C."/>
            <person name="Imamovic A."/>
            <person name="Ireland A."/>
            <person name="Larimer J."/>
            <person name="McCowan C."/>
            <person name="Murphy C."/>
            <person name="Pearson M."/>
            <person name="Poon T.W."/>
            <person name="Priest M."/>
            <person name="Roberts A."/>
            <person name="Saif S."/>
            <person name="Shea T."/>
            <person name="Sisk P."/>
            <person name="Sykes S."/>
            <person name="Wortman J."/>
            <person name="Nusbaum C."/>
            <person name="Birren B."/>
        </authorList>
    </citation>
    <scope>NUCLEOTIDE SEQUENCE [LARGE SCALE GENOMIC DNA]</scope>
    <source>
        <strain evidence="2 3">CBS 617.96</strain>
    </source>
</reference>
<keyword evidence="3" id="KW-1185">Reference proteome</keyword>
<sequence>MYVIVRVDGPQTINREATTTPRPVWEDENGYTMTLKKVWADANGKEIDDEEYQARRRRMKEREEGMTSTPEVDKSSCCSSKKTKEESQSPSHASSSGCRHRQNITISQSEADKRPTDSAQDATRPGKDAWVATCSCGSGCSCLYCPDHPNNETSIKHTQQQVKILAEQAYAGEGLMPTSVTTDNNPRSCMGGRPSFFLSKTPGVSQQQLEQFFPEDSDPGAIYLTYPIQQHSWTNQPLSAHCSHVQSPATAVATSPDPTERYLEPVNEVPSLSTPWDLFPVDSAGTWDFSDGPLGNTSFSWIDLDSSRGTDYSIGQATVASIGNRNMPMMLSAPQSQQAPAVSLDTASMTGHTDLGPLATMTPNDFSDSCCQFGVQDGFVNFDVETANGPSIAPIQAPDASMSLTFSQQSAFMEQTLNNFDNLAMQSFMAPQPQATHHDRPGQETVAVHMSSIDENLESWNGYDPLLDNQEKPVFTGISITSPSPIANGS</sequence>
<dbReference type="GeneID" id="19156566"/>
<name>W9YL20_9EURO</name>
<dbReference type="OrthoDB" id="4148461at2759"/>
<protein>
    <recommendedName>
        <fullName evidence="4">Copper-fist domain-containing protein</fullName>
    </recommendedName>
</protein>
<dbReference type="eggNOG" id="ENOG502T4RE">
    <property type="taxonomic scope" value="Eukaryota"/>
</dbReference>
<dbReference type="AlphaFoldDB" id="W9YL20"/>